<evidence type="ECO:0000313" key="2">
    <source>
        <dbReference type="EMBL" id="BCL61733.1"/>
    </source>
</evidence>
<dbReference type="Proteomes" id="UP000826725">
    <property type="component" value="Chromosome"/>
</dbReference>
<feature type="transmembrane region" description="Helical" evidence="1">
    <location>
        <begin position="127"/>
        <end position="158"/>
    </location>
</feature>
<feature type="transmembrane region" description="Helical" evidence="1">
    <location>
        <begin position="194"/>
        <end position="212"/>
    </location>
</feature>
<keyword evidence="1" id="KW-0472">Membrane</keyword>
<feature type="transmembrane region" description="Helical" evidence="1">
    <location>
        <begin position="86"/>
        <end position="107"/>
    </location>
</feature>
<dbReference type="AlphaFoldDB" id="A0A8D5FME5"/>
<protein>
    <recommendedName>
        <fullName evidence="4">DUF4386 domain-containing protein</fullName>
    </recommendedName>
</protein>
<keyword evidence="3" id="KW-1185">Reference proteome</keyword>
<feature type="transmembrane region" description="Helical" evidence="1">
    <location>
        <begin position="46"/>
        <end position="74"/>
    </location>
</feature>
<evidence type="ECO:0000256" key="1">
    <source>
        <dbReference type="SAM" id="Phobius"/>
    </source>
</evidence>
<reference evidence="2" key="1">
    <citation type="submission" date="2020-09" db="EMBL/GenBank/DDBJ databases">
        <title>Desulfogranum mesoprofundum gen. nov., sp. nov., a novel mesophilic, sulfate-reducing chemolithoautotroph isolated from a deep-sea hydrothermal vent chimney in the Suiyo Seamount.</title>
        <authorList>
            <person name="Hashimoto Y."/>
            <person name="Nakagawa S."/>
        </authorList>
    </citation>
    <scope>NUCLEOTIDE SEQUENCE</scope>
    <source>
        <strain evidence="2">KT2</strain>
    </source>
</reference>
<proteinExistence type="predicted"/>
<evidence type="ECO:0000313" key="3">
    <source>
        <dbReference type="Proteomes" id="UP000826725"/>
    </source>
</evidence>
<organism evidence="2 3">
    <name type="scientific">Desulfomarina profundi</name>
    <dbReference type="NCBI Taxonomy" id="2772557"/>
    <lineage>
        <taxon>Bacteria</taxon>
        <taxon>Pseudomonadati</taxon>
        <taxon>Thermodesulfobacteriota</taxon>
        <taxon>Desulfobulbia</taxon>
        <taxon>Desulfobulbales</taxon>
        <taxon>Desulfobulbaceae</taxon>
        <taxon>Desulfomarina</taxon>
    </lineage>
</organism>
<dbReference type="EMBL" id="AP024086">
    <property type="protein sequence ID" value="BCL61733.1"/>
    <property type="molecule type" value="Genomic_DNA"/>
</dbReference>
<dbReference type="Pfam" id="PF14329">
    <property type="entry name" value="DUF4386"/>
    <property type="match status" value="1"/>
</dbReference>
<feature type="transmembrane region" description="Helical" evidence="1">
    <location>
        <begin position="12"/>
        <end position="34"/>
    </location>
</feature>
<dbReference type="InterPro" id="IPR025495">
    <property type="entry name" value="DUF4386"/>
</dbReference>
<evidence type="ECO:0008006" key="4">
    <source>
        <dbReference type="Google" id="ProtNLM"/>
    </source>
</evidence>
<dbReference type="KEGG" id="dbk:DGMP_24260"/>
<name>A0A8D5FME5_9BACT</name>
<feature type="transmembrane region" description="Helical" evidence="1">
    <location>
        <begin position="170"/>
        <end position="188"/>
    </location>
</feature>
<keyword evidence="1" id="KW-0812">Transmembrane</keyword>
<sequence>MKTEQKIARSVGVMLIIGTVAGISSIALTGSIFGAPDYLTRISANVIQFITGTLLVLIMGFALASVPVMMFPIFKQYNEPLALGSVIFRGALETSAYIAIAVCWLLLLSLSQEYINAEPPDLSLYQILGTLILKTVNIISQILAIVFSLGALMFYFLFYRSKLIPRWLSTWGLAGAVLYLSVPLTGMFNIDCEFLYAPLATQEMVLAVWLIINGFNPPRKHSGVE</sequence>
<dbReference type="RefSeq" id="WP_228854157.1">
    <property type="nucleotide sequence ID" value="NZ_AP024086.1"/>
</dbReference>
<accession>A0A8D5FME5</accession>
<keyword evidence="1" id="KW-1133">Transmembrane helix</keyword>
<gene>
    <name evidence="2" type="ORF">DGMP_24260</name>
</gene>